<dbReference type="Pfam" id="PF24986">
    <property type="entry name" value="PRC_RimM"/>
    <property type="match status" value="1"/>
</dbReference>
<name>A0ABY4NT96_9PSEU</name>
<comment type="subunit">
    <text evidence="5">Binds ribosomal protein uS19.</text>
</comment>
<evidence type="ECO:0000256" key="4">
    <source>
        <dbReference type="ARBA" id="ARBA00023186"/>
    </source>
</evidence>
<dbReference type="InterPro" id="IPR011033">
    <property type="entry name" value="PRC_barrel-like_sf"/>
</dbReference>
<keyword evidence="9" id="KW-1185">Reference proteome</keyword>
<dbReference type="HAMAP" id="MF_00014">
    <property type="entry name" value="Ribosome_mat_RimM"/>
    <property type="match status" value="1"/>
</dbReference>
<evidence type="ECO:0000259" key="6">
    <source>
        <dbReference type="Pfam" id="PF01782"/>
    </source>
</evidence>
<organism evidence="8 9">
    <name type="scientific">Amycolatopsis thermalba</name>
    <dbReference type="NCBI Taxonomy" id="944492"/>
    <lineage>
        <taxon>Bacteria</taxon>
        <taxon>Bacillati</taxon>
        <taxon>Actinomycetota</taxon>
        <taxon>Actinomycetes</taxon>
        <taxon>Pseudonocardiales</taxon>
        <taxon>Pseudonocardiaceae</taxon>
        <taxon>Amycolatopsis</taxon>
    </lineage>
</organism>
<comment type="similarity">
    <text evidence="5">Belongs to the RimM family.</text>
</comment>
<dbReference type="InterPro" id="IPR056792">
    <property type="entry name" value="PRC_RimM"/>
</dbReference>
<gene>
    <name evidence="5 8" type="primary">rimM</name>
    <name evidence="8" type="ORF">L1857_10810</name>
</gene>
<dbReference type="PANTHER" id="PTHR33692:SF1">
    <property type="entry name" value="RIBOSOME MATURATION FACTOR RIMM"/>
    <property type="match status" value="1"/>
</dbReference>
<accession>A0ABY4NT96</accession>
<dbReference type="InterPro" id="IPR009000">
    <property type="entry name" value="Transl_B-barrel_sf"/>
</dbReference>
<evidence type="ECO:0000313" key="8">
    <source>
        <dbReference type="EMBL" id="UQS23272.1"/>
    </source>
</evidence>
<keyword evidence="1 5" id="KW-0963">Cytoplasm</keyword>
<keyword evidence="3 5" id="KW-0698">rRNA processing</keyword>
<keyword evidence="4 5" id="KW-0143">Chaperone</keyword>
<evidence type="ECO:0000259" key="7">
    <source>
        <dbReference type="Pfam" id="PF24986"/>
    </source>
</evidence>
<evidence type="ECO:0000256" key="5">
    <source>
        <dbReference type="HAMAP-Rule" id="MF_00014"/>
    </source>
</evidence>
<protein>
    <recommendedName>
        <fullName evidence="5">Ribosome maturation factor RimM</fullName>
    </recommendedName>
</protein>
<dbReference type="Gene3D" id="2.30.30.240">
    <property type="entry name" value="PRC-barrel domain"/>
    <property type="match status" value="1"/>
</dbReference>
<dbReference type="PANTHER" id="PTHR33692">
    <property type="entry name" value="RIBOSOME MATURATION FACTOR RIMM"/>
    <property type="match status" value="1"/>
</dbReference>
<feature type="domain" description="Ribosome maturation factor RimM PRC barrel" evidence="7">
    <location>
        <begin position="101"/>
        <end position="165"/>
    </location>
</feature>
<sequence length="208" mass="21966">MDVVVGRVAKAHGVRGELAVDIRTDSPEERFRDGATVTARFRDGTTRPLTIAAARPHSGRLLVTFEQVVTREAAEALRGALLLADTADLPPTDDPDEFYDHELEGLRAELSDGEVIGTVTEVVHAPHGELLALDRDGRTVLVPFVQAIVPVVDVKGGRVVIDPPRACSTTPADGLVTLAPCGSTSSPSSPSTWTRCGPRCWAAPSSAG</sequence>
<comment type="domain">
    <text evidence="5">The PRC barrel domain binds ribosomal protein uS19.</text>
</comment>
<keyword evidence="2 5" id="KW-0690">Ribosome biogenesis</keyword>
<evidence type="ECO:0000256" key="3">
    <source>
        <dbReference type="ARBA" id="ARBA00022552"/>
    </source>
</evidence>
<dbReference type="SUPFAM" id="SSF50447">
    <property type="entry name" value="Translation proteins"/>
    <property type="match status" value="1"/>
</dbReference>
<reference evidence="8" key="1">
    <citation type="submission" date="2022-01" db="EMBL/GenBank/DDBJ databases">
        <title>PSI-footprinting approach for the identification of protein synthesis inhibitor producers.</title>
        <authorList>
            <person name="Handel F."/>
            <person name="Kulik A."/>
            <person name="Wex K.W."/>
            <person name="Berscheid A."/>
            <person name="Saur J.S."/>
            <person name="Winkler A."/>
            <person name="Wibberg D."/>
            <person name="Kalinowski J."/>
            <person name="Broetz-Oesterhelt H."/>
            <person name="Mast Y."/>
        </authorList>
    </citation>
    <scope>NUCLEOTIDE SEQUENCE</scope>
    <source>
        <strain evidence="8">KNN 49.3e</strain>
    </source>
</reference>
<comment type="subcellular location">
    <subcellularLocation>
        <location evidence="5">Cytoplasm</location>
    </subcellularLocation>
</comment>
<proteinExistence type="inferred from homology"/>
<dbReference type="NCBIfam" id="TIGR02273">
    <property type="entry name" value="16S_RimM"/>
    <property type="match status" value="1"/>
</dbReference>
<dbReference type="Proteomes" id="UP000830158">
    <property type="component" value="Chromosome"/>
</dbReference>
<dbReference type="Gene3D" id="2.40.30.60">
    <property type="entry name" value="RimM"/>
    <property type="match status" value="1"/>
</dbReference>
<evidence type="ECO:0000256" key="2">
    <source>
        <dbReference type="ARBA" id="ARBA00022517"/>
    </source>
</evidence>
<dbReference type="InterPro" id="IPR036976">
    <property type="entry name" value="RimM_N_sf"/>
</dbReference>
<dbReference type="InterPro" id="IPR011961">
    <property type="entry name" value="RimM"/>
</dbReference>
<evidence type="ECO:0000313" key="9">
    <source>
        <dbReference type="Proteomes" id="UP000830158"/>
    </source>
</evidence>
<dbReference type="EMBL" id="CP091196">
    <property type="protein sequence ID" value="UQS23272.1"/>
    <property type="molecule type" value="Genomic_DNA"/>
</dbReference>
<evidence type="ECO:0000256" key="1">
    <source>
        <dbReference type="ARBA" id="ARBA00022490"/>
    </source>
</evidence>
<feature type="domain" description="RimM N-terminal" evidence="6">
    <location>
        <begin position="4"/>
        <end position="86"/>
    </location>
</feature>
<comment type="function">
    <text evidence="5">An accessory protein needed during the final step in the assembly of 30S ribosomal subunit, possibly for assembly of the head region. Essential for efficient processing of 16S rRNA. May be needed both before and after RbfA during the maturation of 16S rRNA. It has affinity for free ribosomal 30S subunits but not for 70S ribosomes.</text>
</comment>
<dbReference type="Pfam" id="PF01782">
    <property type="entry name" value="RimM"/>
    <property type="match status" value="1"/>
</dbReference>
<dbReference type="InterPro" id="IPR002676">
    <property type="entry name" value="RimM_N"/>
</dbReference>
<dbReference type="SUPFAM" id="SSF50346">
    <property type="entry name" value="PRC-barrel domain"/>
    <property type="match status" value="1"/>
</dbReference>